<reference evidence="13 14" key="1">
    <citation type="submission" date="2017-06" db="EMBL/GenBank/DDBJ databases">
        <title>A platform for efficient transgenesis in Macrostomum lignano, a flatworm model organism for stem cell research.</title>
        <authorList>
            <person name="Berezikov E."/>
        </authorList>
    </citation>
    <scope>NUCLEOTIDE SEQUENCE [LARGE SCALE GENOMIC DNA]</scope>
    <source>
        <strain evidence="13">DV1</strain>
        <tissue evidence="13">Whole organism</tissue>
    </source>
</reference>
<evidence type="ECO:0000259" key="12">
    <source>
        <dbReference type="Pfam" id="PF25508"/>
    </source>
</evidence>
<dbReference type="PANTHER" id="PTHR13800">
    <property type="entry name" value="TRANSIENT RECEPTOR POTENTIAL CATION CHANNEL, SUBFAMILY M, MEMBER 6"/>
    <property type="match status" value="1"/>
</dbReference>
<keyword evidence="4 9" id="KW-1133">Transmembrane helix</keyword>
<feature type="transmembrane region" description="Helical" evidence="9">
    <location>
        <begin position="1023"/>
        <end position="1047"/>
    </location>
</feature>
<evidence type="ECO:0008006" key="15">
    <source>
        <dbReference type="Google" id="ProtNLM"/>
    </source>
</evidence>
<dbReference type="SUPFAM" id="SSF81324">
    <property type="entry name" value="Voltage-gated potassium channels"/>
    <property type="match status" value="1"/>
</dbReference>
<evidence type="ECO:0000256" key="1">
    <source>
        <dbReference type="ARBA" id="ARBA00004141"/>
    </source>
</evidence>
<protein>
    <recommendedName>
        <fullName evidence="15">TRPM SLOG domain-containing protein</fullName>
    </recommendedName>
</protein>
<feature type="compositionally biased region" description="Basic and acidic residues" evidence="8">
    <location>
        <begin position="1282"/>
        <end position="1304"/>
    </location>
</feature>
<dbReference type="InterPro" id="IPR041491">
    <property type="entry name" value="TRPM_SLOG"/>
</dbReference>
<dbReference type="OrthoDB" id="6238217at2759"/>
<evidence type="ECO:0000259" key="11">
    <source>
        <dbReference type="Pfam" id="PF18139"/>
    </source>
</evidence>
<evidence type="ECO:0000256" key="6">
    <source>
        <dbReference type="ARBA" id="ARBA00023136"/>
    </source>
</evidence>
<evidence type="ECO:0000256" key="4">
    <source>
        <dbReference type="ARBA" id="ARBA00022989"/>
    </source>
</evidence>
<keyword evidence="14" id="KW-1185">Reference proteome</keyword>
<evidence type="ECO:0000259" key="10">
    <source>
        <dbReference type="Pfam" id="PF00520"/>
    </source>
</evidence>
<dbReference type="Proteomes" id="UP000215902">
    <property type="component" value="Unassembled WGS sequence"/>
</dbReference>
<keyword evidence="2" id="KW-0813">Transport</keyword>
<evidence type="ECO:0000256" key="9">
    <source>
        <dbReference type="SAM" id="Phobius"/>
    </source>
</evidence>
<dbReference type="InterPro" id="IPR050927">
    <property type="entry name" value="TRPM"/>
</dbReference>
<dbReference type="EMBL" id="NIVC01002755">
    <property type="protein sequence ID" value="PAA55428.1"/>
    <property type="molecule type" value="Genomic_DNA"/>
</dbReference>
<evidence type="ECO:0000256" key="8">
    <source>
        <dbReference type="SAM" id="MobiDB-lite"/>
    </source>
</evidence>
<dbReference type="Pfam" id="PF25508">
    <property type="entry name" value="TRPM2"/>
    <property type="match status" value="2"/>
</dbReference>
<dbReference type="InterPro" id="IPR057366">
    <property type="entry name" value="TRPM-like"/>
</dbReference>
<dbReference type="InterPro" id="IPR005821">
    <property type="entry name" value="Ion_trans_dom"/>
</dbReference>
<feature type="region of interest" description="Disordered" evidence="8">
    <location>
        <begin position="1"/>
        <end position="53"/>
    </location>
</feature>
<dbReference type="GO" id="GO:0099604">
    <property type="term" value="F:ligand-gated calcium channel activity"/>
    <property type="evidence" value="ECO:0007669"/>
    <property type="project" value="TreeGrafter"/>
</dbReference>
<keyword evidence="5" id="KW-0406">Ion transport</keyword>
<comment type="subcellular location">
    <subcellularLocation>
        <location evidence="1">Membrane</location>
        <topology evidence="1">Multi-pass membrane protein</topology>
    </subcellularLocation>
</comment>
<feature type="compositionally biased region" description="Basic residues" evidence="8">
    <location>
        <begin position="1305"/>
        <end position="1317"/>
    </location>
</feature>
<feature type="domain" description="TRPM SLOG" evidence="11">
    <location>
        <begin position="157"/>
        <end position="421"/>
    </location>
</feature>
<evidence type="ECO:0000256" key="7">
    <source>
        <dbReference type="ARBA" id="ARBA00023303"/>
    </source>
</evidence>
<evidence type="ECO:0000313" key="13">
    <source>
        <dbReference type="EMBL" id="PAA55428.1"/>
    </source>
</evidence>
<dbReference type="Pfam" id="PF00520">
    <property type="entry name" value="Ion_trans"/>
    <property type="match status" value="1"/>
</dbReference>
<dbReference type="GO" id="GO:0005886">
    <property type="term" value="C:plasma membrane"/>
    <property type="evidence" value="ECO:0007669"/>
    <property type="project" value="TreeGrafter"/>
</dbReference>
<proteinExistence type="predicted"/>
<evidence type="ECO:0000256" key="3">
    <source>
        <dbReference type="ARBA" id="ARBA00022692"/>
    </source>
</evidence>
<accession>A0A267E1J7</accession>
<feature type="compositionally biased region" description="Low complexity" evidence="8">
    <location>
        <begin position="1200"/>
        <end position="1219"/>
    </location>
</feature>
<evidence type="ECO:0000256" key="2">
    <source>
        <dbReference type="ARBA" id="ARBA00022448"/>
    </source>
</evidence>
<keyword evidence="3 9" id="KW-0812">Transmembrane</keyword>
<sequence>MSRVGVLPSESLQPPGQSAAGRSRSDLRSSLNSYTNPAYDTARSEEVDGAANEEIGTARFSRARSQRKREEQLVEQQRSLRQFILANFQRKECCLFEAKDGKKCACGEVREKHDGLLPAGPEEKWNEATHMRRSVTNAYGRITLKNEGFDNRDPIHFARVCDEDSMDKMLELMKTHWQLADPQKPSLCISVIGGAKNFKLEGRKKEVFHHGLIRAAQTTNAWIITSGLNLGITRVVGNALEEGRASHWEKSSRSSKLRCIGVAPWGYVLNRDHLINKRDPKTGELSLDVEYKISNVISKGQPVSLNANHTHYLLVDDGKRNRYGGSKSGVIKAKLQEQINQKEGISVVLLIVEGGLDIFEETQSMIQSNIPVVTCDNTGRAADIIAFAYKKVQKADKKTLSESQLADLRERMISTFSENLKDPKTKKVNDKKVDENMSMLLEIVQKEKLITVFDMNRSDDLDLAILSALLKVMDAKRLDDYKQQLQLSMTWNRPDIAAEKIFTEEHQWGTENLDKFALSAISQEKIEFLRLFLKNGLIMREFLTVGRLRSLYRESLAASSQASLQVRKLLAARTRCRNPWEPTLADIRVLLRKLVGKFHAPSMDKDVGTGGDDEQFERPFNQLFFWAVLLCKQDTAKFLWERTDESVPLALAASKVYNEMARALSSHEDGRKRMLQAYKDEFEELAVHVVEECQMVDPSKAELLIEKKVEAFGDFNCLELAASANCKKFVSCNSSQNSITSRWLNGLMHGTSNLRIFLCVVLPFLLPFEFLVRVEPSVRLDEGGRCAQLAHKVRIYYTAPVTKFFANAIWYVIFIFLYSWFILFEMKAASISWLEWVIIAWICVMVVEEIREMFSSKADTVQEKLRDWWGFSAWNRLDLFTMLLALIGIFLRIPEATDAITTGVRTCYILAGVLFYLRVFRLYYANSYLGPKLVMIQKMVKELLFYMSILIVALLTYGVAAQALLYPTRDFTTSIFVDIVYYPYWQIYGEIYLEVAEATPPEGCEDGSTVDSSGKLCPTHHSLVLLLLAVYLMVVNVLLINLLIAIFSNIFKEIQNNSVEIWKFNMYFLVHEYHTRPVLAVPFVIVEDVFRFIRFLACRLPCCRKGKEGESGRLSQREEADLRNFTTHCLSLVNTRQELETKGRIEQRIQSIYSGLDELYKMCDRIDERFDDERHQGSGGGSGGGDREGSATSTKPRLPPAAAAAAAPEASQPPLQLPSGSNKRSPTVSVNEDVQLEKPKPSKDLGLPPIDPDARPQTPKLQTEPPTPPPAPTPIGAAPAPADEHQEVEAERKRQRRAEKERRRLERRMRRRSRSRHRPSDDEEERGAVGGGGFAYQTLNDFNDFGAAEAGTEEERLVDMERRLRNMEAATTDSLGSIEKLLRQIVKDRSSKPDYARLQ</sequence>
<name>A0A267E1J7_9PLAT</name>
<gene>
    <name evidence="13" type="ORF">BOX15_Mlig017231g2</name>
</gene>
<feature type="transmembrane region" description="Helical" evidence="9">
    <location>
        <begin position="830"/>
        <end position="847"/>
    </location>
</feature>
<feature type="transmembrane region" description="Helical" evidence="9">
    <location>
        <begin position="804"/>
        <end position="824"/>
    </location>
</feature>
<feature type="domain" description="Ion transport" evidence="10">
    <location>
        <begin position="809"/>
        <end position="1057"/>
    </location>
</feature>
<feature type="compositionally biased region" description="Low complexity" evidence="8">
    <location>
        <begin position="18"/>
        <end position="33"/>
    </location>
</feature>
<evidence type="ECO:0000313" key="14">
    <source>
        <dbReference type="Proteomes" id="UP000215902"/>
    </source>
</evidence>
<feature type="transmembrane region" description="Helical" evidence="9">
    <location>
        <begin position="754"/>
        <end position="772"/>
    </location>
</feature>
<keyword evidence="7" id="KW-0407">Ion channel</keyword>
<comment type="caution">
    <text evidence="13">The sequence shown here is derived from an EMBL/GenBank/DDBJ whole genome shotgun (WGS) entry which is preliminary data.</text>
</comment>
<dbReference type="STRING" id="282301.A0A267E1J7"/>
<feature type="domain" description="TRPM-like" evidence="12">
    <location>
        <begin position="613"/>
        <end position="731"/>
    </location>
</feature>
<organism evidence="13 14">
    <name type="scientific">Macrostomum lignano</name>
    <dbReference type="NCBI Taxonomy" id="282301"/>
    <lineage>
        <taxon>Eukaryota</taxon>
        <taxon>Metazoa</taxon>
        <taxon>Spiralia</taxon>
        <taxon>Lophotrochozoa</taxon>
        <taxon>Platyhelminthes</taxon>
        <taxon>Rhabditophora</taxon>
        <taxon>Macrostomorpha</taxon>
        <taxon>Macrostomida</taxon>
        <taxon>Macrostomidae</taxon>
        <taxon>Macrostomum</taxon>
    </lineage>
</organism>
<dbReference type="PANTHER" id="PTHR13800:SF12">
    <property type="entry name" value="TRANSIENT RECEPTOR POTENTIAL CATION CHANNEL SUBFAMILY M MEMBER-LIKE 2"/>
    <property type="match status" value="1"/>
</dbReference>
<feature type="transmembrane region" description="Helical" evidence="9">
    <location>
        <begin position="868"/>
        <end position="891"/>
    </location>
</feature>
<feature type="compositionally biased region" description="Polar residues" evidence="8">
    <location>
        <begin position="1220"/>
        <end position="1232"/>
    </location>
</feature>
<evidence type="ECO:0000256" key="5">
    <source>
        <dbReference type="ARBA" id="ARBA00023065"/>
    </source>
</evidence>
<feature type="transmembrane region" description="Helical" evidence="9">
    <location>
        <begin position="943"/>
        <end position="966"/>
    </location>
</feature>
<dbReference type="Pfam" id="PF18139">
    <property type="entry name" value="LSDAT_euk"/>
    <property type="match status" value="1"/>
</dbReference>
<feature type="domain" description="TRPM-like" evidence="12">
    <location>
        <begin position="500"/>
        <end position="605"/>
    </location>
</feature>
<feature type="transmembrane region" description="Helical" evidence="9">
    <location>
        <begin position="903"/>
        <end position="923"/>
    </location>
</feature>
<feature type="region of interest" description="Disordered" evidence="8">
    <location>
        <begin position="1170"/>
        <end position="1335"/>
    </location>
</feature>
<keyword evidence="6 9" id="KW-0472">Membrane</keyword>